<keyword evidence="9" id="KW-1185">Reference proteome</keyword>
<reference evidence="8 9" key="1">
    <citation type="submission" date="2020-08" db="EMBL/GenBank/DDBJ databases">
        <title>Amycolatopsis sp. nov. DR6-1 isolated from Dendrobium heterocarpum.</title>
        <authorList>
            <person name="Tedsree N."/>
            <person name="Kuncharoen N."/>
            <person name="Likhitwitayawuid K."/>
            <person name="Tanasupawat S."/>
        </authorList>
    </citation>
    <scope>NUCLEOTIDE SEQUENCE [LARGE SCALE GENOMIC DNA]</scope>
    <source>
        <strain evidence="8 9">DR6-1</strain>
    </source>
</reference>
<proteinExistence type="predicted"/>
<dbReference type="Pfam" id="PF13396">
    <property type="entry name" value="PLDc_N"/>
    <property type="match status" value="1"/>
</dbReference>
<accession>A0A7W3W642</accession>
<protein>
    <submittedName>
        <fullName evidence="8">PLDc N-terminal domain-containing protein</fullName>
    </submittedName>
</protein>
<organism evidence="8 9">
    <name type="scientific">Amycolatopsis dendrobii</name>
    <dbReference type="NCBI Taxonomy" id="2760662"/>
    <lineage>
        <taxon>Bacteria</taxon>
        <taxon>Bacillati</taxon>
        <taxon>Actinomycetota</taxon>
        <taxon>Actinomycetes</taxon>
        <taxon>Pseudonocardiales</taxon>
        <taxon>Pseudonocardiaceae</taxon>
        <taxon>Amycolatopsis</taxon>
    </lineage>
</organism>
<evidence type="ECO:0000256" key="2">
    <source>
        <dbReference type="ARBA" id="ARBA00022475"/>
    </source>
</evidence>
<evidence type="ECO:0000313" key="9">
    <source>
        <dbReference type="Proteomes" id="UP000526734"/>
    </source>
</evidence>
<evidence type="ECO:0000313" key="8">
    <source>
        <dbReference type="EMBL" id="MBB1159501.1"/>
    </source>
</evidence>
<dbReference type="EMBL" id="JACGZW010000020">
    <property type="protein sequence ID" value="MBB1159501.1"/>
    <property type="molecule type" value="Genomic_DNA"/>
</dbReference>
<dbReference type="Proteomes" id="UP000526734">
    <property type="component" value="Unassembled WGS sequence"/>
</dbReference>
<dbReference type="GO" id="GO:0005886">
    <property type="term" value="C:plasma membrane"/>
    <property type="evidence" value="ECO:0007669"/>
    <property type="project" value="UniProtKB-SubCell"/>
</dbReference>
<evidence type="ECO:0000256" key="4">
    <source>
        <dbReference type="ARBA" id="ARBA00022989"/>
    </source>
</evidence>
<feature type="transmembrane region" description="Helical" evidence="6">
    <location>
        <begin position="48"/>
        <end position="68"/>
    </location>
</feature>
<gene>
    <name evidence="8" type="ORF">H4281_40700</name>
</gene>
<evidence type="ECO:0000259" key="7">
    <source>
        <dbReference type="Pfam" id="PF13396"/>
    </source>
</evidence>
<comment type="subcellular location">
    <subcellularLocation>
        <location evidence="1">Cell membrane</location>
        <topology evidence="1">Multi-pass membrane protein</topology>
    </subcellularLocation>
</comment>
<dbReference type="RefSeq" id="WP_182896181.1">
    <property type="nucleotide sequence ID" value="NZ_JACGZW010000020.1"/>
</dbReference>
<keyword evidence="4 6" id="KW-1133">Transmembrane helix</keyword>
<dbReference type="InterPro" id="IPR027379">
    <property type="entry name" value="CLS_N"/>
</dbReference>
<evidence type="ECO:0000256" key="1">
    <source>
        <dbReference type="ARBA" id="ARBA00004651"/>
    </source>
</evidence>
<evidence type="ECO:0000256" key="5">
    <source>
        <dbReference type="ARBA" id="ARBA00023136"/>
    </source>
</evidence>
<sequence>MRAHRKLSDLSPAQRRGLIAAAAVQVLLAAAAWWDLAKRPEDRVNGPKSAWAIAIAVNFAGPLAYFRWGRAVPRRNRRR</sequence>
<feature type="domain" description="Cardiolipin synthase N-terminal" evidence="7">
    <location>
        <begin position="28"/>
        <end position="70"/>
    </location>
</feature>
<comment type="caution">
    <text evidence="8">The sequence shown here is derived from an EMBL/GenBank/DDBJ whole genome shotgun (WGS) entry which is preliminary data.</text>
</comment>
<dbReference type="AlphaFoldDB" id="A0A7W3W642"/>
<evidence type="ECO:0000256" key="6">
    <source>
        <dbReference type="SAM" id="Phobius"/>
    </source>
</evidence>
<keyword evidence="2" id="KW-1003">Cell membrane</keyword>
<name>A0A7W3W642_9PSEU</name>
<evidence type="ECO:0000256" key="3">
    <source>
        <dbReference type="ARBA" id="ARBA00022692"/>
    </source>
</evidence>
<keyword evidence="3 6" id="KW-0812">Transmembrane</keyword>
<keyword evidence="5 6" id="KW-0472">Membrane</keyword>